<evidence type="ECO:0000256" key="3">
    <source>
        <dbReference type="ARBA" id="ARBA00022737"/>
    </source>
</evidence>
<gene>
    <name evidence="8" type="primary">LOC136078365</name>
</gene>
<keyword evidence="1" id="KW-0245">EGF-like domain</keyword>
<accession>A0ABM4BM55</accession>
<keyword evidence="4" id="KW-0472">Membrane</keyword>
<dbReference type="Gene3D" id="2.10.25.10">
    <property type="entry name" value="Laminin"/>
    <property type="match status" value="6"/>
</dbReference>
<keyword evidence="2 5" id="KW-0732">Signal</keyword>
<dbReference type="PANTHER" id="PTHR24034">
    <property type="entry name" value="EGF-LIKE DOMAIN-CONTAINING PROTEIN"/>
    <property type="match status" value="1"/>
</dbReference>
<evidence type="ECO:0000256" key="4">
    <source>
        <dbReference type="SAM" id="Phobius"/>
    </source>
</evidence>
<evidence type="ECO:0000256" key="5">
    <source>
        <dbReference type="SAM" id="SignalP"/>
    </source>
</evidence>
<evidence type="ECO:0000313" key="8">
    <source>
        <dbReference type="RefSeq" id="XP_065650156.1"/>
    </source>
</evidence>
<feature type="transmembrane region" description="Helical" evidence="4">
    <location>
        <begin position="328"/>
        <end position="348"/>
    </location>
</feature>
<keyword evidence="4" id="KW-0812">Transmembrane</keyword>
<dbReference type="GeneID" id="136078365"/>
<dbReference type="SMART" id="SM00181">
    <property type="entry name" value="EGF"/>
    <property type="match status" value="6"/>
</dbReference>
<feature type="domain" description="EGF-like" evidence="6">
    <location>
        <begin position="38"/>
        <end position="72"/>
    </location>
</feature>
<evidence type="ECO:0000256" key="2">
    <source>
        <dbReference type="ARBA" id="ARBA00022729"/>
    </source>
</evidence>
<dbReference type="SUPFAM" id="SSF57196">
    <property type="entry name" value="EGF/Laminin"/>
    <property type="match status" value="4"/>
</dbReference>
<dbReference type="Pfam" id="PF14670">
    <property type="entry name" value="FXa_inhibition"/>
    <property type="match status" value="1"/>
</dbReference>
<dbReference type="Proteomes" id="UP001652625">
    <property type="component" value="Chromosome 03"/>
</dbReference>
<protein>
    <submittedName>
        <fullName evidence="8">Matrilin-2-like isoform X1</fullName>
    </submittedName>
</protein>
<feature type="domain" description="EGF-like" evidence="6">
    <location>
        <begin position="119"/>
        <end position="155"/>
    </location>
</feature>
<dbReference type="InterPro" id="IPR050751">
    <property type="entry name" value="ECM_structural_protein"/>
</dbReference>
<organism evidence="7 8">
    <name type="scientific">Hydra vulgaris</name>
    <name type="common">Hydra</name>
    <name type="synonym">Hydra attenuata</name>
    <dbReference type="NCBI Taxonomy" id="6087"/>
    <lineage>
        <taxon>Eukaryota</taxon>
        <taxon>Metazoa</taxon>
        <taxon>Cnidaria</taxon>
        <taxon>Hydrozoa</taxon>
        <taxon>Hydroidolina</taxon>
        <taxon>Anthoathecata</taxon>
        <taxon>Aplanulata</taxon>
        <taxon>Hydridae</taxon>
        <taxon>Hydra</taxon>
    </lineage>
</organism>
<evidence type="ECO:0000256" key="1">
    <source>
        <dbReference type="ARBA" id="ARBA00022536"/>
    </source>
</evidence>
<feature type="signal peptide" evidence="5">
    <location>
        <begin position="1"/>
        <end position="22"/>
    </location>
</feature>
<feature type="domain" description="EGF-like" evidence="6">
    <location>
        <begin position="163"/>
        <end position="199"/>
    </location>
</feature>
<feature type="domain" description="EGF-like" evidence="6">
    <location>
        <begin position="202"/>
        <end position="236"/>
    </location>
</feature>
<feature type="chain" id="PRO_5045703836" evidence="5">
    <location>
        <begin position="23"/>
        <end position="451"/>
    </location>
</feature>
<feature type="domain" description="EGF-like" evidence="6">
    <location>
        <begin position="283"/>
        <end position="318"/>
    </location>
</feature>
<dbReference type="PANTHER" id="PTHR24034:SF209">
    <property type="entry name" value="EGF-LIKE DOMAIN-CONTAINING PROTEIN"/>
    <property type="match status" value="1"/>
</dbReference>
<keyword evidence="7" id="KW-1185">Reference proteome</keyword>
<sequence length="451" mass="49276">MAFNGFVKIINILFFGLRQVQLQTYSTSTIYSTATGDPCTFRGCDQICKLVSGKAVCLCLIGKLQADNKTCTEDFSGPCSINRGGCDQICKEILGKAECSCYSGVLQPDGKTCKQDYNPCLIKNGRCDQLCRTYLGKAVCSCIYGKLQPNGKTCKDDLDFSNPCLFNRGGCNQICKRESGKAICSCYNGMLPPDGKTCKEDPCIFYGCEQFCDVVSGKAVCSCASGILEPNNKTCTKRILILDEMACIKGGCSQKCSVVFGKAVCSCYNGNLNSDGKTCDKDACTNKGCSHSCYKNQDSIICSCPPELDLQPDELICLKSNKGSSQSIRIISIGVIVCCIIVIICYIINYQRKINSKRTSAQALREMHGLSTDVVVRHFFETQNSDIEQQAPNCHDNLNEDLGVINMGNTNNSAPPYDLVDQHPPPSYESIQFSNSITVFSSNEHPPMYSE</sequence>
<keyword evidence="4" id="KW-1133">Transmembrane helix</keyword>
<proteinExistence type="predicted"/>
<dbReference type="RefSeq" id="XP_065650156.1">
    <property type="nucleotide sequence ID" value="XM_065794084.1"/>
</dbReference>
<feature type="domain" description="EGF-like" evidence="6">
    <location>
        <begin position="78"/>
        <end position="114"/>
    </location>
</feature>
<evidence type="ECO:0000259" key="6">
    <source>
        <dbReference type="SMART" id="SM00181"/>
    </source>
</evidence>
<keyword evidence="3" id="KW-0677">Repeat</keyword>
<dbReference type="InterPro" id="IPR000742">
    <property type="entry name" value="EGF"/>
</dbReference>
<name>A0ABM4BM55_HYDVU</name>
<evidence type="ECO:0000313" key="7">
    <source>
        <dbReference type="Proteomes" id="UP001652625"/>
    </source>
</evidence>
<reference evidence="8" key="1">
    <citation type="submission" date="2025-08" db="UniProtKB">
        <authorList>
            <consortium name="RefSeq"/>
        </authorList>
    </citation>
    <scope>IDENTIFICATION</scope>
</reference>